<protein>
    <submittedName>
        <fullName evidence="1">Uncharacterized protein</fullName>
    </submittedName>
</protein>
<dbReference type="Proteomes" id="UP000236379">
    <property type="component" value="Unassembled WGS sequence"/>
</dbReference>
<proteinExistence type="predicted"/>
<comment type="caution">
    <text evidence="1">The sequence shown here is derived from an EMBL/GenBank/DDBJ whole genome shotgun (WGS) entry which is preliminary data.</text>
</comment>
<evidence type="ECO:0000313" key="1">
    <source>
        <dbReference type="EMBL" id="PNY79186.1"/>
    </source>
</evidence>
<keyword evidence="2" id="KW-1185">Reference proteome</keyword>
<reference evidence="1 2" key="1">
    <citation type="submission" date="2018-01" db="EMBL/GenBank/DDBJ databases">
        <title>Deinococcus koreensis sp. nov., a radiation-resistant bacterium isolated from river water.</title>
        <authorList>
            <person name="Choi A."/>
        </authorList>
    </citation>
    <scope>NUCLEOTIDE SEQUENCE [LARGE SCALE GENOMIC DNA]</scope>
    <source>
        <strain evidence="1 2">SJW1-2</strain>
    </source>
</reference>
<gene>
    <name evidence="1" type="ORF">CVO96_20520</name>
</gene>
<evidence type="ECO:0000313" key="2">
    <source>
        <dbReference type="Proteomes" id="UP000236379"/>
    </source>
</evidence>
<sequence length="154" mass="17792">MQAITADSQLRLMQEQWDEERRGREEAEKPRIDLLVQSLHYGSFVTLFNRGTQVVVLRRVCMNEEPIDIQEFRWDKVGTPKLLSIPPEKESFLFHGVSDKVSFNGTRFVAFPEMDIEIEFNYGKETWRWAGKISLDTDGIFHLSGRLAGLVEGS</sequence>
<organism evidence="1 2">
    <name type="scientific">Deinococcus koreensis</name>
    <dbReference type="NCBI Taxonomy" id="2054903"/>
    <lineage>
        <taxon>Bacteria</taxon>
        <taxon>Thermotogati</taxon>
        <taxon>Deinococcota</taxon>
        <taxon>Deinococci</taxon>
        <taxon>Deinococcales</taxon>
        <taxon>Deinococcaceae</taxon>
        <taxon>Deinococcus</taxon>
    </lineage>
</organism>
<name>A0A2K3URL7_9DEIO</name>
<dbReference type="AlphaFoldDB" id="A0A2K3URL7"/>
<accession>A0A2K3URL7</accession>
<dbReference type="EMBL" id="PPPD01000006">
    <property type="protein sequence ID" value="PNY79186.1"/>
    <property type="molecule type" value="Genomic_DNA"/>
</dbReference>